<dbReference type="PANTHER" id="PTHR30250">
    <property type="entry name" value="PST FAMILY PREDICTED COLANIC ACID TRANSPORTER"/>
    <property type="match status" value="1"/>
</dbReference>
<evidence type="ECO:0000256" key="1">
    <source>
        <dbReference type="ARBA" id="ARBA00004651"/>
    </source>
</evidence>
<comment type="subcellular location">
    <subcellularLocation>
        <location evidence="1">Cell membrane</location>
        <topology evidence="1">Multi-pass membrane protein</topology>
    </subcellularLocation>
</comment>
<feature type="transmembrane region" description="Helical" evidence="6">
    <location>
        <begin position="172"/>
        <end position="189"/>
    </location>
</feature>
<dbReference type="EMBL" id="FZLN01000004">
    <property type="protein sequence ID" value="SNQ29950.1"/>
    <property type="molecule type" value="Genomic_DNA"/>
</dbReference>
<feature type="transmembrane region" description="Helical" evidence="6">
    <location>
        <begin position="12"/>
        <end position="36"/>
    </location>
</feature>
<reference evidence="8" key="1">
    <citation type="submission" date="2017-06" db="EMBL/GenBank/DDBJ databases">
        <authorList>
            <person name="Varghese N."/>
            <person name="Submissions S."/>
        </authorList>
    </citation>
    <scope>NUCLEOTIDE SEQUENCE [LARGE SCALE GENOMIC DNA]</scope>
    <source>
        <strain evidence="8">ANC 5114</strain>
    </source>
</reference>
<gene>
    <name evidence="7" type="ORF">SAMN05444584_1929</name>
</gene>
<feature type="transmembrane region" description="Helical" evidence="6">
    <location>
        <begin position="249"/>
        <end position="273"/>
    </location>
</feature>
<protein>
    <submittedName>
        <fullName evidence="7">Membrane protein involved in the export of O-antigen and teichoic acid</fullName>
    </submittedName>
</protein>
<dbReference type="InterPro" id="IPR050833">
    <property type="entry name" value="Poly_Biosynth_Transport"/>
</dbReference>
<keyword evidence="2" id="KW-1003">Cell membrane</keyword>
<sequence>MNIVNFFKNKSVINSIWMMLEKIISMFGLIFVMSLVAKYIGPDNFGRLTYASSIFFIVQILAMFGLDGIIFQKTSRNKIQGERIIALTMNLRNIIYVPTSILALLFIYFYTDYLTFIYAICTAVGGYFLLHDVYSIYFNALLMSYINVIYNSVGLVIALILRYIIVKLNFDIEYLGIPIIVVSLIPYLIKRKIYNHSKAKNLLGSNLKHRYQNAVFSIGKKMVLYSVSVAIFLKTSQIILGYFSKHDLGIYTVSITLGTSYYFVLLAIITSFMPEIYNEKNERKINFLVARLNVIVIIISFFAFIGFSIFGKWIILNLYGDLYAEALPITLIMIIVCMFSGLSTVVDKFLLKYNSYSFLMKKTNVLMFFNIFISFVSIYLYGLVGAVLSILLVEFLSATFMNYFFKKVNFLEIHKSLFSIQFYKKILKDQL</sequence>
<evidence type="ECO:0000313" key="7">
    <source>
        <dbReference type="EMBL" id="SNQ29950.1"/>
    </source>
</evidence>
<keyword evidence="5 6" id="KW-0472">Membrane</keyword>
<dbReference type="Pfam" id="PF13440">
    <property type="entry name" value="Polysacc_synt_3"/>
    <property type="match status" value="1"/>
</dbReference>
<evidence type="ECO:0000256" key="3">
    <source>
        <dbReference type="ARBA" id="ARBA00022692"/>
    </source>
</evidence>
<evidence type="ECO:0000313" key="8">
    <source>
        <dbReference type="Proteomes" id="UP000243463"/>
    </source>
</evidence>
<feature type="transmembrane region" description="Helical" evidence="6">
    <location>
        <begin position="91"/>
        <end position="110"/>
    </location>
</feature>
<feature type="transmembrane region" description="Helical" evidence="6">
    <location>
        <begin position="327"/>
        <end position="351"/>
    </location>
</feature>
<dbReference type="RefSeq" id="WP_088824118.1">
    <property type="nucleotide sequence ID" value="NZ_FZLN01000004.1"/>
</dbReference>
<evidence type="ECO:0000256" key="2">
    <source>
        <dbReference type="ARBA" id="ARBA00022475"/>
    </source>
</evidence>
<dbReference type="Proteomes" id="UP000243463">
    <property type="component" value="Unassembled WGS sequence"/>
</dbReference>
<keyword evidence="3 6" id="KW-0812">Transmembrane</keyword>
<accession>A0A217EIB5</accession>
<keyword evidence="8" id="KW-1185">Reference proteome</keyword>
<organism evidence="7 8">
    <name type="scientific">Acinetobacter apis</name>
    <dbReference type="NCBI Taxonomy" id="1229165"/>
    <lineage>
        <taxon>Bacteria</taxon>
        <taxon>Pseudomonadati</taxon>
        <taxon>Pseudomonadota</taxon>
        <taxon>Gammaproteobacteria</taxon>
        <taxon>Moraxellales</taxon>
        <taxon>Moraxellaceae</taxon>
        <taxon>Acinetobacter</taxon>
    </lineage>
</organism>
<feature type="transmembrane region" description="Helical" evidence="6">
    <location>
        <begin position="222"/>
        <end position="243"/>
    </location>
</feature>
<feature type="transmembrane region" description="Helical" evidence="6">
    <location>
        <begin position="48"/>
        <end position="70"/>
    </location>
</feature>
<evidence type="ECO:0000256" key="6">
    <source>
        <dbReference type="SAM" id="Phobius"/>
    </source>
</evidence>
<name>A0A217EIB5_9GAMM</name>
<evidence type="ECO:0000256" key="4">
    <source>
        <dbReference type="ARBA" id="ARBA00022989"/>
    </source>
</evidence>
<feature type="transmembrane region" description="Helical" evidence="6">
    <location>
        <begin position="148"/>
        <end position="166"/>
    </location>
</feature>
<proteinExistence type="predicted"/>
<dbReference type="AlphaFoldDB" id="A0A217EIB5"/>
<feature type="transmembrane region" description="Helical" evidence="6">
    <location>
        <begin position="116"/>
        <end position="136"/>
    </location>
</feature>
<feature type="transmembrane region" description="Helical" evidence="6">
    <location>
        <begin position="294"/>
        <end position="315"/>
    </location>
</feature>
<keyword evidence="4 6" id="KW-1133">Transmembrane helix</keyword>
<dbReference type="OrthoDB" id="103403at2"/>
<dbReference type="PANTHER" id="PTHR30250:SF11">
    <property type="entry name" value="O-ANTIGEN TRANSPORTER-RELATED"/>
    <property type="match status" value="1"/>
</dbReference>
<evidence type="ECO:0000256" key="5">
    <source>
        <dbReference type="ARBA" id="ARBA00023136"/>
    </source>
</evidence>
<dbReference type="GO" id="GO:0005886">
    <property type="term" value="C:plasma membrane"/>
    <property type="evidence" value="ECO:0007669"/>
    <property type="project" value="UniProtKB-SubCell"/>
</dbReference>